<keyword evidence="1" id="KW-0812">Transmembrane</keyword>
<evidence type="ECO:0000313" key="2">
    <source>
        <dbReference type="EMBL" id="EYU13389.1"/>
    </source>
</evidence>
<proteinExistence type="predicted"/>
<protein>
    <submittedName>
        <fullName evidence="2">Uncharacterized protein</fullName>
    </submittedName>
</protein>
<dbReference type="Proteomes" id="UP000023464">
    <property type="component" value="Unassembled WGS sequence"/>
</dbReference>
<keyword evidence="1" id="KW-1133">Transmembrane helix</keyword>
<accession>A0A022PCY9</accession>
<feature type="transmembrane region" description="Helical" evidence="1">
    <location>
        <begin position="48"/>
        <end position="65"/>
    </location>
</feature>
<comment type="caution">
    <text evidence="2">The sequence shown here is derived from an EMBL/GenBank/DDBJ whole genome shotgun (WGS) entry which is preliminary data.</text>
</comment>
<dbReference type="AlphaFoldDB" id="A0A022PCY9"/>
<keyword evidence="3" id="KW-1185">Reference proteome</keyword>
<keyword evidence="1" id="KW-0472">Membrane</keyword>
<evidence type="ECO:0000256" key="1">
    <source>
        <dbReference type="SAM" id="Phobius"/>
    </source>
</evidence>
<reference evidence="2 3" key="1">
    <citation type="submission" date="2014-03" db="EMBL/GenBank/DDBJ databases">
        <title>Draft Genome of Photorhabdus luminescens BA1, an Egyptian Isolate.</title>
        <authorList>
            <person name="Ghazal S."/>
            <person name="Hurst S.G.IV."/>
            <person name="Morris K."/>
            <person name="Thomas K."/>
            <person name="Tisa L.S."/>
        </authorList>
    </citation>
    <scope>NUCLEOTIDE SEQUENCE [LARGE SCALE GENOMIC DNA]</scope>
    <source>
        <strain evidence="2 3">BA1</strain>
    </source>
</reference>
<organism evidence="2 3">
    <name type="scientific">Photorhabdus aegyptia</name>
    <dbReference type="NCBI Taxonomy" id="2805098"/>
    <lineage>
        <taxon>Bacteria</taxon>
        <taxon>Pseudomonadati</taxon>
        <taxon>Pseudomonadota</taxon>
        <taxon>Gammaproteobacteria</taxon>
        <taxon>Enterobacterales</taxon>
        <taxon>Morganellaceae</taxon>
        <taxon>Photorhabdus</taxon>
    </lineage>
</organism>
<gene>
    <name evidence="2" type="ORF">BA1DRAFT_04137</name>
</gene>
<sequence length="68" mass="7969">MARKGQKWRIGGRSHGSNDENGHNIFIMKKQAPFFLTKFVSGLMRRPYLLITYSGVWFYLTVANYQQL</sequence>
<name>A0A022PCY9_9GAMM</name>
<evidence type="ECO:0000313" key="3">
    <source>
        <dbReference type="Proteomes" id="UP000023464"/>
    </source>
</evidence>
<dbReference type="EMBL" id="JFGV01000089">
    <property type="protein sequence ID" value="EYU13389.1"/>
    <property type="molecule type" value="Genomic_DNA"/>
</dbReference>
<dbReference type="RefSeq" id="WP_036782908.1">
    <property type="nucleotide sequence ID" value="NZ_CAWLTM010000026.1"/>
</dbReference>